<dbReference type="Proteomes" id="UP000092444">
    <property type="component" value="Unassembled WGS sequence"/>
</dbReference>
<dbReference type="EnsemblMetazoa" id="GMOY008785-RA">
    <property type="protein sequence ID" value="GMOY008785-PA"/>
    <property type="gene ID" value="GMOY008785"/>
</dbReference>
<evidence type="ECO:0000313" key="2">
    <source>
        <dbReference type="Proteomes" id="UP000092444"/>
    </source>
</evidence>
<sequence>MVEDYSLVSFQLLNVRSTESLLRLRNHIDKANGYVYKAGEEQSVNTLLACAVNAETEVTRQNKDIEPYMLLLLAGITALVAATKPEINDLFISEEIK</sequence>
<evidence type="ECO:0000313" key="1">
    <source>
        <dbReference type="EnsemblMetazoa" id="GMOY008785-PA"/>
    </source>
</evidence>
<accession>A0A1B0G641</accession>
<dbReference type="EMBL" id="CCAG010007765">
    <property type="status" value="NOT_ANNOTATED_CDS"/>
    <property type="molecule type" value="Genomic_DNA"/>
</dbReference>
<dbReference type="STRING" id="37546.A0A1B0G641"/>
<organism evidence="1 2">
    <name type="scientific">Glossina morsitans morsitans</name>
    <name type="common">Savannah tsetse fly</name>
    <dbReference type="NCBI Taxonomy" id="37546"/>
    <lineage>
        <taxon>Eukaryota</taxon>
        <taxon>Metazoa</taxon>
        <taxon>Ecdysozoa</taxon>
        <taxon>Arthropoda</taxon>
        <taxon>Hexapoda</taxon>
        <taxon>Insecta</taxon>
        <taxon>Pterygota</taxon>
        <taxon>Neoptera</taxon>
        <taxon>Endopterygota</taxon>
        <taxon>Diptera</taxon>
        <taxon>Brachycera</taxon>
        <taxon>Muscomorpha</taxon>
        <taxon>Hippoboscoidea</taxon>
        <taxon>Glossinidae</taxon>
        <taxon>Glossina</taxon>
    </lineage>
</organism>
<dbReference type="AlphaFoldDB" id="A0A1B0G641"/>
<protein>
    <submittedName>
        <fullName evidence="1">Uncharacterized protein</fullName>
    </submittedName>
</protein>
<reference evidence="1" key="1">
    <citation type="submission" date="2020-05" db="UniProtKB">
        <authorList>
            <consortium name="EnsemblMetazoa"/>
        </authorList>
    </citation>
    <scope>IDENTIFICATION</scope>
    <source>
        <strain evidence="1">Yale</strain>
    </source>
</reference>
<dbReference type="VEuPathDB" id="VectorBase:GMOY008785"/>
<keyword evidence="2" id="KW-1185">Reference proteome</keyword>
<proteinExistence type="predicted"/>
<name>A0A1B0G641_GLOMM</name>